<keyword evidence="12" id="KW-1185">Reference proteome</keyword>
<evidence type="ECO:0000313" key="11">
    <source>
        <dbReference type="EMBL" id="EGJ50446.1"/>
    </source>
</evidence>
<accession>F3Z3Z4</accession>
<protein>
    <recommendedName>
        <fullName evidence="3 9">Guanylate kinase</fullName>
        <ecNumber evidence="2 9">2.7.4.8</ecNumber>
    </recommendedName>
    <alternativeName>
        <fullName evidence="8 9">GMP kinase</fullName>
    </alternativeName>
</protein>
<dbReference type="PANTHER" id="PTHR23117">
    <property type="entry name" value="GUANYLATE KINASE-RELATED"/>
    <property type="match status" value="1"/>
</dbReference>
<keyword evidence="5 9" id="KW-0547">Nucleotide-binding</keyword>
<comment type="similarity">
    <text evidence="1 9">Belongs to the guanylate kinase family.</text>
</comment>
<dbReference type="GO" id="GO:0004385">
    <property type="term" value="F:GMP kinase activity"/>
    <property type="evidence" value="ECO:0007669"/>
    <property type="project" value="UniProtKB-UniRule"/>
</dbReference>
<evidence type="ECO:0000256" key="4">
    <source>
        <dbReference type="ARBA" id="ARBA00022679"/>
    </source>
</evidence>
<dbReference type="SMART" id="SM00072">
    <property type="entry name" value="GuKc"/>
    <property type="match status" value="1"/>
</dbReference>
<dbReference type="FunFam" id="3.30.63.10:FF:000002">
    <property type="entry name" value="Guanylate kinase 1"/>
    <property type="match status" value="1"/>
</dbReference>
<evidence type="ECO:0000256" key="6">
    <source>
        <dbReference type="ARBA" id="ARBA00022777"/>
    </source>
</evidence>
<evidence type="ECO:0000256" key="5">
    <source>
        <dbReference type="ARBA" id="ARBA00022741"/>
    </source>
</evidence>
<dbReference type="GO" id="GO:0005829">
    <property type="term" value="C:cytosol"/>
    <property type="evidence" value="ECO:0007669"/>
    <property type="project" value="TreeGrafter"/>
</dbReference>
<comment type="catalytic activity">
    <reaction evidence="9">
        <text>GMP + ATP = GDP + ADP</text>
        <dbReference type="Rhea" id="RHEA:20780"/>
        <dbReference type="ChEBI" id="CHEBI:30616"/>
        <dbReference type="ChEBI" id="CHEBI:58115"/>
        <dbReference type="ChEBI" id="CHEBI:58189"/>
        <dbReference type="ChEBI" id="CHEBI:456216"/>
        <dbReference type="EC" id="2.7.4.8"/>
    </reaction>
</comment>
<keyword evidence="4 9" id="KW-0808">Transferase</keyword>
<feature type="domain" description="Guanylate kinase-like" evidence="10">
    <location>
        <begin position="7"/>
        <end position="185"/>
    </location>
</feature>
<dbReference type="eggNOG" id="COG0194">
    <property type="taxonomic scope" value="Bacteria"/>
</dbReference>
<gene>
    <name evidence="9" type="primary">gmk</name>
    <name evidence="11" type="ORF">Desaf_2117</name>
</gene>
<feature type="binding site" evidence="9">
    <location>
        <begin position="14"/>
        <end position="21"/>
    </location>
    <ligand>
        <name>ATP</name>
        <dbReference type="ChEBI" id="CHEBI:30616"/>
    </ligand>
</feature>
<dbReference type="Gene3D" id="3.40.50.300">
    <property type="entry name" value="P-loop containing nucleotide triphosphate hydrolases"/>
    <property type="match status" value="1"/>
</dbReference>
<dbReference type="EC" id="2.7.4.8" evidence="2 9"/>
<dbReference type="GO" id="GO:0005524">
    <property type="term" value="F:ATP binding"/>
    <property type="evidence" value="ECO:0007669"/>
    <property type="project" value="UniProtKB-UniRule"/>
</dbReference>
<dbReference type="InterPro" id="IPR027417">
    <property type="entry name" value="P-loop_NTPase"/>
</dbReference>
<dbReference type="InterPro" id="IPR020590">
    <property type="entry name" value="Guanylate_kinase_CS"/>
</dbReference>
<dbReference type="InterPro" id="IPR008145">
    <property type="entry name" value="GK/Ca_channel_bsu"/>
</dbReference>
<dbReference type="PROSITE" id="PS50052">
    <property type="entry name" value="GUANYLATE_KINASE_2"/>
    <property type="match status" value="1"/>
</dbReference>
<organism evidence="11 12">
    <name type="scientific">Desulfocurvibacter africanus subsp. africanus str. Walvis Bay</name>
    <dbReference type="NCBI Taxonomy" id="690850"/>
    <lineage>
        <taxon>Bacteria</taxon>
        <taxon>Pseudomonadati</taxon>
        <taxon>Thermodesulfobacteriota</taxon>
        <taxon>Desulfovibrionia</taxon>
        <taxon>Desulfovibrionales</taxon>
        <taxon>Desulfovibrionaceae</taxon>
        <taxon>Desulfocurvibacter</taxon>
    </lineage>
</organism>
<dbReference type="RefSeq" id="WP_014260189.1">
    <property type="nucleotide sequence ID" value="NC_016629.1"/>
</dbReference>
<keyword evidence="9" id="KW-0963">Cytoplasm</keyword>
<sequence>MTSSLLGQAYIICAPSGTGKSTLIKRLLSDLPGFAFSVSCTTRAPRAGEVNGRDYHFVTRAEFERMRGLGHFAEWAEVHGNFYGTPLAEARAILESGRDIIFDIDVQGALQLKQTIPDGCFIFLLPPSRQALVERLSRRASDGPEVIARRLANARNEIRQAPEFQYLIVNADLDQAYAELRAVVVAQKLAPERNPGLVDSILAGWSD</sequence>
<dbReference type="AlphaFoldDB" id="F3Z3Z4"/>
<dbReference type="EMBL" id="CP003221">
    <property type="protein sequence ID" value="EGJ50446.1"/>
    <property type="molecule type" value="Genomic_DNA"/>
</dbReference>
<dbReference type="KEGG" id="daf:Desaf_2117"/>
<evidence type="ECO:0000256" key="3">
    <source>
        <dbReference type="ARBA" id="ARBA00016296"/>
    </source>
</evidence>
<keyword evidence="6 9" id="KW-0418">Kinase</keyword>
<dbReference type="Pfam" id="PF00625">
    <property type="entry name" value="Guanylate_kin"/>
    <property type="match status" value="1"/>
</dbReference>
<dbReference type="CDD" id="cd00071">
    <property type="entry name" value="GMPK"/>
    <property type="match status" value="1"/>
</dbReference>
<name>F3Z3Z4_DESAF</name>
<dbReference type="InterPro" id="IPR008144">
    <property type="entry name" value="Guanylate_kin-like_dom"/>
</dbReference>
<dbReference type="Proteomes" id="UP000007844">
    <property type="component" value="Chromosome"/>
</dbReference>
<evidence type="ECO:0000256" key="1">
    <source>
        <dbReference type="ARBA" id="ARBA00005790"/>
    </source>
</evidence>
<dbReference type="PANTHER" id="PTHR23117:SF13">
    <property type="entry name" value="GUANYLATE KINASE"/>
    <property type="match status" value="1"/>
</dbReference>
<dbReference type="InterPro" id="IPR017665">
    <property type="entry name" value="Guanylate_kinase"/>
</dbReference>
<evidence type="ECO:0000256" key="7">
    <source>
        <dbReference type="ARBA" id="ARBA00022840"/>
    </source>
</evidence>
<dbReference type="HAMAP" id="MF_00328">
    <property type="entry name" value="Guanylate_kinase"/>
    <property type="match status" value="1"/>
</dbReference>
<dbReference type="NCBIfam" id="TIGR03263">
    <property type="entry name" value="guanyl_kin"/>
    <property type="match status" value="1"/>
</dbReference>
<evidence type="ECO:0000256" key="8">
    <source>
        <dbReference type="ARBA" id="ARBA00030128"/>
    </source>
</evidence>
<evidence type="ECO:0000259" key="10">
    <source>
        <dbReference type="PROSITE" id="PS50052"/>
    </source>
</evidence>
<evidence type="ECO:0000256" key="9">
    <source>
        <dbReference type="HAMAP-Rule" id="MF_00328"/>
    </source>
</evidence>
<comment type="function">
    <text evidence="9">Essential for recycling GMP and indirectly, cGMP.</text>
</comment>
<dbReference type="HOGENOM" id="CLU_001715_1_2_7"/>
<evidence type="ECO:0000313" key="12">
    <source>
        <dbReference type="Proteomes" id="UP000007844"/>
    </source>
</evidence>
<evidence type="ECO:0000256" key="2">
    <source>
        <dbReference type="ARBA" id="ARBA00012961"/>
    </source>
</evidence>
<keyword evidence="7 9" id="KW-0067">ATP-binding</keyword>
<dbReference type="Gene3D" id="3.30.63.10">
    <property type="entry name" value="Guanylate Kinase phosphate binding domain"/>
    <property type="match status" value="1"/>
</dbReference>
<dbReference type="PROSITE" id="PS00856">
    <property type="entry name" value="GUANYLATE_KINASE_1"/>
    <property type="match status" value="1"/>
</dbReference>
<dbReference type="SUPFAM" id="SSF52540">
    <property type="entry name" value="P-loop containing nucleoside triphosphate hydrolases"/>
    <property type="match status" value="1"/>
</dbReference>
<proteinExistence type="inferred from homology"/>
<comment type="subcellular location">
    <subcellularLocation>
        <location evidence="9">Cytoplasm</location>
    </subcellularLocation>
</comment>
<reference evidence="11 12" key="1">
    <citation type="journal article" date="2011" name="J. Bacteriol.">
        <title>Genome sequence of the mercury-methylating and pleomorphic Desulfovibrio africanus Strain Walvis Bay.</title>
        <authorList>
            <person name="Brown S.D."/>
            <person name="Wall J.D."/>
            <person name="Kucken A.M."/>
            <person name="Gilmour C.C."/>
            <person name="Podar M."/>
            <person name="Brandt C.C."/>
            <person name="Teshima H."/>
            <person name="Detter J.C."/>
            <person name="Han C.S."/>
            <person name="Land M.L."/>
            <person name="Lucas S."/>
            <person name="Han J."/>
            <person name="Pennacchio L."/>
            <person name="Nolan M."/>
            <person name="Pitluck S."/>
            <person name="Woyke T."/>
            <person name="Goodwin L."/>
            <person name="Palumbo A.V."/>
            <person name="Elias D.A."/>
        </authorList>
    </citation>
    <scope>NUCLEOTIDE SEQUENCE [LARGE SCALE GENOMIC DNA]</scope>
    <source>
        <strain evidence="11 12">Walvis Bay</strain>
    </source>
</reference>
<dbReference type="STRING" id="690850.Desaf_2117"/>